<dbReference type="EMBL" id="BAABBW010000001">
    <property type="protein sequence ID" value="GAA4169149.1"/>
    <property type="molecule type" value="Genomic_DNA"/>
</dbReference>
<keyword evidence="1" id="KW-0175">Coiled coil</keyword>
<sequence>MSIEVSGGGSVAVETEAMLEARRDLIELADRADEAYGQIHGVLDAAQAPAGPPAWLLAIAAREMRALARDADALARELDAAAEAYGWVERALLARDQLLAHLAGPAPAIDDAATALAASAARHGANVAGDPQFVRALRELADSVSLPGLLLMVQALPGGVLDETPVTVTQASAPQAVPAFDGFTDLATRIPAGKPGKPQVRVEKYELAGGERHWVVYSAGTIDWSLVPSSEPWDDTSNVVGVAGGSAGSSRAAVQALEQAGWKPGEPVLPVGHSQGGIVATAIATSGVAPVPMLVTFGSPTAGVRTTPGLLDVAVEHTDDPVPALGGSPRSLVDPRLLVREAAPAAGPGAGGLPAHAMTGYAKTAIEMDRSTDPRLVNARTTLTEFTGGQKATVTMWRGERVPATGGPGGSAGGR</sequence>
<accession>A0ABP7ZS81</accession>
<dbReference type="RefSeq" id="WP_344751725.1">
    <property type="nucleotide sequence ID" value="NZ_BAABBW010000001.1"/>
</dbReference>
<dbReference type="SUPFAM" id="SSF53474">
    <property type="entry name" value="alpha/beta-Hydrolases"/>
    <property type="match status" value="1"/>
</dbReference>
<protein>
    <recommendedName>
        <fullName evidence="4">Alpha/beta hydrolase</fullName>
    </recommendedName>
</protein>
<proteinExistence type="predicted"/>
<organism evidence="2 3">
    <name type="scientific">Gryllotalpicola koreensis</name>
    <dbReference type="NCBI Taxonomy" id="993086"/>
    <lineage>
        <taxon>Bacteria</taxon>
        <taxon>Bacillati</taxon>
        <taxon>Actinomycetota</taxon>
        <taxon>Actinomycetes</taxon>
        <taxon>Micrococcales</taxon>
        <taxon>Microbacteriaceae</taxon>
        <taxon>Gryllotalpicola</taxon>
    </lineage>
</organism>
<evidence type="ECO:0000313" key="3">
    <source>
        <dbReference type="Proteomes" id="UP001501079"/>
    </source>
</evidence>
<keyword evidence="3" id="KW-1185">Reference proteome</keyword>
<dbReference type="Gene3D" id="3.40.50.1820">
    <property type="entry name" value="alpha/beta hydrolase"/>
    <property type="match status" value="1"/>
</dbReference>
<gene>
    <name evidence="2" type="ORF">GCM10022287_05320</name>
</gene>
<feature type="coiled-coil region" evidence="1">
    <location>
        <begin position="57"/>
        <end position="84"/>
    </location>
</feature>
<dbReference type="Proteomes" id="UP001501079">
    <property type="component" value="Unassembled WGS sequence"/>
</dbReference>
<evidence type="ECO:0008006" key="4">
    <source>
        <dbReference type="Google" id="ProtNLM"/>
    </source>
</evidence>
<evidence type="ECO:0000256" key="1">
    <source>
        <dbReference type="SAM" id="Coils"/>
    </source>
</evidence>
<dbReference type="InterPro" id="IPR029058">
    <property type="entry name" value="AB_hydrolase_fold"/>
</dbReference>
<evidence type="ECO:0000313" key="2">
    <source>
        <dbReference type="EMBL" id="GAA4169149.1"/>
    </source>
</evidence>
<name>A0ABP7ZS81_9MICO</name>
<comment type="caution">
    <text evidence="2">The sequence shown here is derived from an EMBL/GenBank/DDBJ whole genome shotgun (WGS) entry which is preliminary data.</text>
</comment>
<reference evidence="3" key="1">
    <citation type="journal article" date="2019" name="Int. J. Syst. Evol. Microbiol.">
        <title>The Global Catalogue of Microorganisms (GCM) 10K type strain sequencing project: providing services to taxonomists for standard genome sequencing and annotation.</title>
        <authorList>
            <consortium name="The Broad Institute Genomics Platform"/>
            <consortium name="The Broad Institute Genome Sequencing Center for Infectious Disease"/>
            <person name="Wu L."/>
            <person name="Ma J."/>
        </authorList>
    </citation>
    <scope>NUCLEOTIDE SEQUENCE [LARGE SCALE GENOMIC DNA]</scope>
    <source>
        <strain evidence="3">JCM 17591</strain>
    </source>
</reference>